<feature type="transmembrane region" description="Helical" evidence="2">
    <location>
        <begin position="103"/>
        <end position="125"/>
    </location>
</feature>
<evidence type="ECO:0000256" key="2">
    <source>
        <dbReference type="SAM" id="Phobius"/>
    </source>
</evidence>
<protein>
    <recommendedName>
        <fullName evidence="3">Cyanobacterial TRADD-N associated 2 transmembrane domain-containing protein</fullName>
    </recommendedName>
</protein>
<dbReference type="InterPro" id="IPR048567">
    <property type="entry name" value="CyanoTRADDas_TM"/>
</dbReference>
<dbReference type="AlphaFoldDB" id="A0A317CNB8"/>
<gene>
    <name evidence="4" type="ORF">DKW60_09460</name>
</gene>
<evidence type="ECO:0000256" key="1">
    <source>
        <dbReference type="SAM" id="MobiDB-lite"/>
    </source>
</evidence>
<keyword evidence="2" id="KW-0812">Transmembrane</keyword>
<accession>A0A317CNB8</accession>
<proteinExistence type="predicted"/>
<dbReference type="EMBL" id="QGKM01000022">
    <property type="protein sequence ID" value="PWQ97810.1"/>
    <property type="molecule type" value="Genomic_DNA"/>
</dbReference>
<evidence type="ECO:0000259" key="3">
    <source>
        <dbReference type="Pfam" id="PF20712"/>
    </source>
</evidence>
<dbReference type="RefSeq" id="WP_109837411.1">
    <property type="nucleotide sequence ID" value="NZ_QGKM01000022.1"/>
</dbReference>
<reference evidence="4 5" key="1">
    <citation type="submission" date="2018-05" db="EMBL/GenBank/DDBJ databases">
        <title>Leucothrix arctica sp. nov., isolated from Arctic seawater.</title>
        <authorList>
            <person name="Choi A."/>
            <person name="Baek K."/>
        </authorList>
    </citation>
    <scope>NUCLEOTIDE SEQUENCE [LARGE SCALE GENOMIC DNA]</scope>
    <source>
        <strain evidence="4 5">JCM 18388</strain>
    </source>
</reference>
<dbReference type="Proteomes" id="UP000245539">
    <property type="component" value="Unassembled WGS sequence"/>
</dbReference>
<feature type="domain" description="Cyanobacterial TRADD-N associated 2 transmembrane" evidence="3">
    <location>
        <begin position="67"/>
        <end position="132"/>
    </location>
</feature>
<dbReference type="OrthoDB" id="5624534at2"/>
<keyword evidence="2" id="KW-1133">Transmembrane helix</keyword>
<sequence>MDETTSSVKADKAGILRKLFDVNVKQEPIFYEAAEKAMDRLSNIQTDDVRGTAASQIELLSRFYDLSLSQAQRSFRWALIAGIVGFIFMLGAIVSIWTNNQDFTMVTLASGVVIEFIATINFYLYNKTITQLTLFQGRLEITQRFLLANSLCESLGDELRDTTRAALINKLSSTHSAEPAEPIEPHLLARRRGHRHTEGGEH</sequence>
<keyword evidence="2" id="KW-0472">Membrane</keyword>
<comment type="caution">
    <text evidence="4">The sequence shown here is derived from an EMBL/GenBank/DDBJ whole genome shotgun (WGS) entry which is preliminary data.</text>
</comment>
<keyword evidence="5" id="KW-1185">Reference proteome</keyword>
<evidence type="ECO:0000313" key="5">
    <source>
        <dbReference type="Proteomes" id="UP000245539"/>
    </source>
</evidence>
<feature type="region of interest" description="Disordered" evidence="1">
    <location>
        <begin position="176"/>
        <end position="202"/>
    </location>
</feature>
<organism evidence="4 5">
    <name type="scientific">Leucothrix pacifica</name>
    <dbReference type="NCBI Taxonomy" id="1247513"/>
    <lineage>
        <taxon>Bacteria</taxon>
        <taxon>Pseudomonadati</taxon>
        <taxon>Pseudomonadota</taxon>
        <taxon>Gammaproteobacteria</taxon>
        <taxon>Thiotrichales</taxon>
        <taxon>Thiotrichaceae</taxon>
        <taxon>Leucothrix</taxon>
    </lineage>
</organism>
<dbReference type="Pfam" id="PF20712">
    <property type="entry name" value="CyanoTRADDas_TM"/>
    <property type="match status" value="1"/>
</dbReference>
<feature type="transmembrane region" description="Helical" evidence="2">
    <location>
        <begin position="77"/>
        <end position="97"/>
    </location>
</feature>
<name>A0A317CNB8_9GAMM</name>
<evidence type="ECO:0000313" key="4">
    <source>
        <dbReference type="EMBL" id="PWQ97810.1"/>
    </source>
</evidence>